<evidence type="ECO:0000313" key="3">
    <source>
        <dbReference type="Proteomes" id="UP000176944"/>
    </source>
</evidence>
<gene>
    <name evidence="2" type="ORF">BJP36_33060</name>
</gene>
<accession>A0A1D9G9I1</accession>
<reference evidence="3" key="1">
    <citation type="submission" date="2016-10" db="EMBL/GenBank/DDBJ databases">
        <title>Comparative genomics uncovers the prolific and rare metabolic potential of the cyanobacterial genus Moorea.</title>
        <authorList>
            <person name="Leao T."/>
            <person name="Castelao G."/>
            <person name="Korobeynikov A."/>
            <person name="Monroe E.A."/>
            <person name="Podell S."/>
            <person name="Glukhov E."/>
            <person name="Allen E."/>
            <person name="Gerwick W.H."/>
            <person name="Gerwick L."/>
        </authorList>
    </citation>
    <scope>NUCLEOTIDE SEQUENCE [LARGE SCALE GENOMIC DNA]</scope>
    <source>
        <strain evidence="3">JHB</strain>
    </source>
</reference>
<name>A0A1D9G9I1_MOOP1</name>
<protein>
    <submittedName>
        <fullName evidence="2">PEP-CTERM sorting domain-containing protein</fullName>
    </submittedName>
</protein>
<dbReference type="NCBIfam" id="TIGR02595">
    <property type="entry name" value="PEP_CTERM"/>
    <property type="match status" value="1"/>
</dbReference>
<feature type="chain" id="PRO_5009441868" evidence="1">
    <location>
        <begin position="31"/>
        <end position="190"/>
    </location>
</feature>
<organism evidence="2 3">
    <name type="scientific">Moorena producens (strain JHB)</name>
    <dbReference type="NCBI Taxonomy" id="1454205"/>
    <lineage>
        <taxon>Bacteria</taxon>
        <taxon>Bacillati</taxon>
        <taxon>Cyanobacteriota</taxon>
        <taxon>Cyanophyceae</taxon>
        <taxon>Coleofasciculales</taxon>
        <taxon>Coleofasciculaceae</taxon>
        <taxon>Moorena</taxon>
    </lineage>
</organism>
<feature type="signal peptide" evidence="1">
    <location>
        <begin position="1"/>
        <end position="30"/>
    </location>
</feature>
<evidence type="ECO:0000313" key="2">
    <source>
        <dbReference type="EMBL" id="AOY84040.1"/>
    </source>
</evidence>
<dbReference type="Proteomes" id="UP000176944">
    <property type="component" value="Chromosome"/>
</dbReference>
<proteinExistence type="predicted"/>
<sequence length="190" mass="20637">MADLFHKSGILAAASVALGLAVMPTQPVSAATIKYDFTVDVETGSLAGNSYEGYFTYDDTFQFDSGFERFNSRSDDLSVVFDFNGVTYTEEDDFLFPVGPYVDFQDGELLGLNFAPNFFVFDFPFEIRDEDNDRIGGDFFTYGDFFLGSGEGSVTYAKVGKVPEPATILGLSVLGASLLLGKKKGSSQNA</sequence>
<evidence type="ECO:0000256" key="1">
    <source>
        <dbReference type="SAM" id="SignalP"/>
    </source>
</evidence>
<dbReference type="AlphaFoldDB" id="A0A1D9G9I1"/>
<keyword evidence="1" id="KW-0732">Signal</keyword>
<dbReference type="InterPro" id="IPR013424">
    <property type="entry name" value="Ice-binding_C"/>
</dbReference>
<dbReference type="EMBL" id="CP017708">
    <property type="protein sequence ID" value="AOY84040.1"/>
    <property type="molecule type" value="Genomic_DNA"/>
</dbReference>